<evidence type="ECO:0000256" key="1">
    <source>
        <dbReference type="SAM" id="MobiDB-lite"/>
    </source>
</evidence>
<evidence type="ECO:0000313" key="4">
    <source>
        <dbReference type="Proteomes" id="UP000177907"/>
    </source>
</evidence>
<feature type="region of interest" description="Disordered" evidence="1">
    <location>
        <begin position="195"/>
        <end position="217"/>
    </location>
</feature>
<accession>A0A1F6NW39</accession>
<reference evidence="3 4" key="1">
    <citation type="journal article" date="2016" name="Nat. Commun.">
        <title>Thousands of microbial genomes shed light on interconnected biogeochemical processes in an aquifer system.</title>
        <authorList>
            <person name="Anantharaman K."/>
            <person name="Brown C.T."/>
            <person name="Hug L.A."/>
            <person name="Sharon I."/>
            <person name="Castelle C.J."/>
            <person name="Probst A.J."/>
            <person name="Thomas B.C."/>
            <person name="Singh A."/>
            <person name="Wilkins M.J."/>
            <person name="Karaoz U."/>
            <person name="Brodie E.L."/>
            <person name="Williams K.H."/>
            <person name="Hubbard S.S."/>
            <person name="Banfield J.F."/>
        </authorList>
    </citation>
    <scope>NUCLEOTIDE SEQUENCE [LARGE SCALE GENOMIC DNA]</scope>
</reference>
<gene>
    <name evidence="3" type="ORF">A3J93_00130</name>
</gene>
<dbReference type="NCBIfam" id="TIGR04272">
    <property type="entry name" value="cxxc_cxxc_Mbark"/>
    <property type="match status" value="2"/>
</dbReference>
<dbReference type="EMBL" id="MFQZ01000005">
    <property type="protein sequence ID" value="OGH88137.1"/>
    <property type="molecule type" value="Genomic_DNA"/>
</dbReference>
<protein>
    <recommendedName>
        <fullName evidence="2">CxxC-x17-CxxC domain-containing protein</fullName>
    </recommendedName>
</protein>
<dbReference type="Pfam" id="PF23477">
    <property type="entry name" value="zf_Tbcl_2"/>
    <property type="match status" value="2"/>
</dbReference>
<dbReference type="AlphaFoldDB" id="A0A1F6NW39"/>
<proteinExistence type="predicted"/>
<sequence>MGNFSRGGDRPHGKPSFGRKPFGGGGSRFGGKPSFGGRPSFGGGRDGGRPMMHSATCSECGNDCQVPFKPTGERPVFCNTCFGKQQDSPGNARPNRFSSDRPRFNDDRRERPARLGAADPHTATCSKCGKECQVPFKPMPGKPVFCNDCFEKPGAKDAGELLRQVEALHAKFDKLMKILVPSTATVKAVEAEVKADTPAKKEKTKVASKKVTKKKKK</sequence>
<feature type="compositionally biased region" description="Basic and acidic residues" evidence="1">
    <location>
        <begin position="195"/>
        <end position="205"/>
    </location>
</feature>
<feature type="region of interest" description="Disordered" evidence="1">
    <location>
        <begin position="86"/>
        <end position="120"/>
    </location>
</feature>
<feature type="region of interest" description="Disordered" evidence="1">
    <location>
        <begin position="1"/>
        <end position="49"/>
    </location>
</feature>
<organism evidence="3 4">
    <name type="scientific">Candidatus Magasanikbacteria bacterium RIFOXYC2_FULL_42_28</name>
    <dbReference type="NCBI Taxonomy" id="1798704"/>
    <lineage>
        <taxon>Bacteria</taxon>
        <taxon>Candidatus Magasanikiibacteriota</taxon>
    </lineage>
</organism>
<evidence type="ECO:0000313" key="3">
    <source>
        <dbReference type="EMBL" id="OGH88137.1"/>
    </source>
</evidence>
<feature type="domain" description="CxxC-x17-CxxC" evidence="2">
    <location>
        <begin position="121"/>
        <end position="152"/>
    </location>
</feature>
<dbReference type="InterPro" id="IPR026363">
    <property type="entry name" value="CxxC-x17-CxxC_dom"/>
</dbReference>
<dbReference type="STRING" id="1798704.A3J93_00130"/>
<feature type="compositionally biased region" description="Basic residues" evidence="1">
    <location>
        <begin position="206"/>
        <end position="217"/>
    </location>
</feature>
<dbReference type="Proteomes" id="UP000177907">
    <property type="component" value="Unassembled WGS sequence"/>
</dbReference>
<evidence type="ECO:0000259" key="2">
    <source>
        <dbReference type="Pfam" id="PF23477"/>
    </source>
</evidence>
<name>A0A1F6NW39_9BACT</name>
<feature type="domain" description="CxxC-x17-CxxC" evidence="2">
    <location>
        <begin position="52"/>
        <end position="85"/>
    </location>
</feature>
<comment type="caution">
    <text evidence="3">The sequence shown here is derived from an EMBL/GenBank/DDBJ whole genome shotgun (WGS) entry which is preliminary data.</text>
</comment>
<feature type="compositionally biased region" description="Basic and acidic residues" evidence="1">
    <location>
        <begin position="98"/>
        <end position="113"/>
    </location>
</feature>